<protein>
    <recommendedName>
        <fullName evidence="1">Reverse transcriptase Ty1/copia-type domain-containing protein</fullName>
    </recommendedName>
</protein>
<dbReference type="EnsemblMetazoa" id="SMAR001348-RA">
    <property type="protein sequence ID" value="SMAR001348-PA"/>
    <property type="gene ID" value="SMAR001348"/>
</dbReference>
<evidence type="ECO:0000313" key="2">
    <source>
        <dbReference type="EnsemblMetazoa" id="SMAR001348-PA"/>
    </source>
</evidence>
<dbReference type="AlphaFoldDB" id="T1IKA6"/>
<reference evidence="3" key="1">
    <citation type="submission" date="2011-05" db="EMBL/GenBank/DDBJ databases">
        <authorList>
            <person name="Richards S.R."/>
            <person name="Qu J."/>
            <person name="Jiang H."/>
            <person name="Jhangiani S.N."/>
            <person name="Agravi P."/>
            <person name="Goodspeed R."/>
            <person name="Gross S."/>
            <person name="Mandapat C."/>
            <person name="Jackson L."/>
            <person name="Mathew T."/>
            <person name="Pu L."/>
            <person name="Thornton R."/>
            <person name="Saada N."/>
            <person name="Wilczek-Boney K.B."/>
            <person name="Lee S."/>
            <person name="Kovar C."/>
            <person name="Wu Y."/>
            <person name="Scherer S.E."/>
            <person name="Worley K.C."/>
            <person name="Muzny D.M."/>
            <person name="Gibbs R."/>
        </authorList>
    </citation>
    <scope>NUCLEOTIDE SEQUENCE</scope>
    <source>
        <strain evidence="3">Brora</strain>
    </source>
</reference>
<sequence>MLDKQAILLVYVDNMILFAEDEVTKQDIVCRLSTCFSIVDLGQVKVLLGVEFIREQGRMFMSQRGYIAKLGKKFKLVFNHLVKVPVTVGTTLTREPNVLPNDFPFVQYNGAQTTKHVKALLQVLQYTVNTSDYRIELILCTSERLWAYSDAWCPSVACSTMEAEFVALVDCVREVYWLSHAFQACPIFEPISTPSIYADAMSSIQFTSNDVENSHTKHIRIKFHWLRECLCLIVGYLSPQPNAYCSERD</sequence>
<dbReference type="HOGENOM" id="CLU_001650_6_0_1"/>
<dbReference type="STRING" id="126957.T1IKA6"/>
<evidence type="ECO:0000259" key="1">
    <source>
        <dbReference type="Pfam" id="PF07727"/>
    </source>
</evidence>
<dbReference type="Proteomes" id="UP000014500">
    <property type="component" value="Unassembled WGS sequence"/>
</dbReference>
<reference evidence="2" key="2">
    <citation type="submission" date="2015-02" db="UniProtKB">
        <authorList>
            <consortium name="EnsemblMetazoa"/>
        </authorList>
    </citation>
    <scope>IDENTIFICATION</scope>
</reference>
<dbReference type="eggNOG" id="KOG0017">
    <property type="taxonomic scope" value="Eukaryota"/>
</dbReference>
<keyword evidence="3" id="KW-1185">Reference proteome</keyword>
<organism evidence="2 3">
    <name type="scientific">Strigamia maritima</name>
    <name type="common">European centipede</name>
    <name type="synonym">Geophilus maritimus</name>
    <dbReference type="NCBI Taxonomy" id="126957"/>
    <lineage>
        <taxon>Eukaryota</taxon>
        <taxon>Metazoa</taxon>
        <taxon>Ecdysozoa</taxon>
        <taxon>Arthropoda</taxon>
        <taxon>Myriapoda</taxon>
        <taxon>Chilopoda</taxon>
        <taxon>Pleurostigmophora</taxon>
        <taxon>Geophilomorpha</taxon>
        <taxon>Linotaeniidae</taxon>
        <taxon>Strigamia</taxon>
    </lineage>
</organism>
<dbReference type="EMBL" id="JH430465">
    <property type="status" value="NOT_ANNOTATED_CDS"/>
    <property type="molecule type" value="Genomic_DNA"/>
</dbReference>
<dbReference type="PhylomeDB" id="T1IKA6"/>
<dbReference type="InterPro" id="IPR013103">
    <property type="entry name" value="RVT_2"/>
</dbReference>
<feature type="domain" description="Reverse transcriptase Ty1/copia-type" evidence="1">
    <location>
        <begin position="6"/>
        <end position="86"/>
    </location>
</feature>
<evidence type="ECO:0000313" key="3">
    <source>
        <dbReference type="Proteomes" id="UP000014500"/>
    </source>
</evidence>
<accession>T1IKA6</accession>
<dbReference type="Pfam" id="PF07727">
    <property type="entry name" value="RVT_2"/>
    <property type="match status" value="1"/>
</dbReference>
<proteinExistence type="predicted"/>
<dbReference type="CDD" id="cd09272">
    <property type="entry name" value="RNase_HI_RT_Ty1"/>
    <property type="match status" value="1"/>
</dbReference>
<name>T1IKA6_STRMM</name>